<evidence type="ECO:0000256" key="47">
    <source>
        <dbReference type="ARBA" id="ARBA00051151"/>
    </source>
</evidence>
<feature type="transmembrane region" description="Helical" evidence="59">
    <location>
        <begin position="321"/>
        <end position="342"/>
    </location>
</feature>
<dbReference type="SUPFAM" id="SSF90123">
    <property type="entry name" value="ABC transporter transmembrane region"/>
    <property type="match status" value="2"/>
</dbReference>
<evidence type="ECO:0000256" key="24">
    <source>
        <dbReference type="ARBA" id="ARBA00023173"/>
    </source>
</evidence>
<evidence type="ECO:0000259" key="61">
    <source>
        <dbReference type="PROSITE" id="PS50929"/>
    </source>
</evidence>
<evidence type="ECO:0000256" key="5">
    <source>
        <dbReference type="ARBA" id="ARBA00004520"/>
    </source>
</evidence>
<evidence type="ECO:0000256" key="14">
    <source>
        <dbReference type="ARBA" id="ARBA00022692"/>
    </source>
</evidence>
<dbReference type="InterPro" id="IPR017871">
    <property type="entry name" value="ABC_transporter-like_CS"/>
</dbReference>
<comment type="caution">
    <text evidence="62">The sequence shown here is derived from an EMBL/GenBank/DDBJ whole genome shotgun (WGS) entry which is preliminary data.</text>
</comment>
<feature type="transmembrane region" description="Helical" evidence="59">
    <location>
        <begin position="132"/>
        <end position="157"/>
    </location>
</feature>
<name>A0A835TZD2_9PASS</name>
<keyword evidence="13" id="KW-0597">Phosphoprotein</keyword>
<dbReference type="GO" id="GO:0015431">
    <property type="term" value="F:ABC-type glutathione S-conjugate transporter activity"/>
    <property type="evidence" value="ECO:0007669"/>
    <property type="project" value="UniProtKB-EC"/>
</dbReference>
<sequence length="1377" mass="155827">MEPVPREEKPNPLQDASLCSRLFFWWLNPLFIIGHKRKLEEDDMYKVMPEDSSEKLGEELQWYWDKEVQKAKKRGKTPHLTKAIILCYWKSYLVFGIFTMIEETLKIVQPIFLGRIINYFENYGASDELALNFAYCYAGALSVCTLILAIMHHLYFYHVQRAGMKLRVAMCHMIYRKALRLSNVAMAKTTTGQIVNLLSNDVNKFDHVTIFLHFLWAGPLQAIAVTVLLWKEIGPSCLAGMAVLIILLPVQTCIGRLFSSLRSKTAALTDVRIRTMNEVISGMKIIKMYAWEKSFAELVNGLRRKEIAMVMKSSYLRGLNLASFFVASKITVFMTFMAYVLLGNVISASKVFVAVSLYGAVRLTVTLFFPSAVERVSESLISIRRIKNFLMLDEVSHFKPQLHGNNENIILHAQDLTCYWDKSLETPALQNISFTVRRGELLAVIGPVGAGKSSLLSAVLGELPKDKGLINVTGRIAYVSQQPWVFSGTVRSNILFDKEYEKEKYENVLKVCALKKSHKVTADITFSMKPYILMCYVNTFQIRNVRLKQLCQSLKLKLFLKKFLFVLSCLQDLELLANGDLTVIGDRGATLSGGQKARVNLARLVFFAVSKIYKLSDSTVYQDADIYLLDDPLSAVDAEVGRHLFEKCICQALHQKISVLVTHQLQYLRAANQILILKDGKMVGKGTYAEFLRSGVDFASLLKKDEEVAEQLSVPGTPNLKSARNRTFSESSVLSQDSSVHSQKDGAVEQPPGENALAAVPEESRSEGKINFKLYRKYFTAGANYFMIFILLVFNILAQVAYVLQDWWLSYWANHQEKLNLTTNGNNGTYKNEHLDLNFYLGIYAGLTVATILFGIIRSLLVFQVLVNSGQNLHNRMFQSILKAPVLFFDRNPIGRILNRFSKDIGHLDDLLPLTFLDFVQTLLQIFGVVAVAVAVIPWILIPLIPLFILFIFLRRYFLDTSRDIKRLESTTRSPVFSHLSSSLQGLWTIRALKAEERFQKLFDAHQDLHSEAWFLFLTTSRWFAVRLDAICAIFVIVVAFGSLLLAKTLNAGQVGLALSYAITLMGTFQWGVRQSAEVENLMISVERVMEYTELEKEAPWETSKHPPPEWPNQGMIAFENVNFTYSLDGPLVLRHLSVLIKPKEKVGIVGRTGAGKSSLIAALFRLAEPEGRIWIDKYLTSELGLHDLRKKISIIPQEPVLFTGTMRKNLDPFNEYTDEELWNALEEVQLKEVVEDLPKKMETQLAESGSNFSVGQRQLVCLARAVLKKNRILIIDEATANVDPRTDEFIQKTIRETFAHCTVLTIAHRLNTIIDSDRIMVYFSKNYPEVVQNGQLATDDSLDPSSGLCITETALNILKASKTKFFSVSLQHDSSV</sequence>
<evidence type="ECO:0000256" key="27">
    <source>
        <dbReference type="ARBA" id="ARBA00023235"/>
    </source>
</evidence>
<evidence type="ECO:0000256" key="32">
    <source>
        <dbReference type="ARBA" id="ARBA00031358"/>
    </source>
</evidence>
<comment type="catalytic activity">
    <reaction evidence="35">
        <text>ATP + H2O + closed Cl(-) channel = ADP + phosphate + open Cl(-) channel.</text>
        <dbReference type="EC" id="5.6.1.6"/>
    </reaction>
</comment>
<proteinExistence type="inferred from homology"/>
<keyword evidence="21" id="KW-0445">Lipid transport</keyword>
<comment type="catalytic activity">
    <reaction evidence="36">
        <text>hydrogencarbonate(in) = hydrogencarbonate(out)</text>
        <dbReference type="Rhea" id="RHEA:28695"/>
        <dbReference type="ChEBI" id="CHEBI:17544"/>
    </reaction>
</comment>
<keyword evidence="23 59" id="KW-0472">Membrane</keyword>
<keyword evidence="12" id="KW-1003">Cell membrane</keyword>
<evidence type="ECO:0000256" key="13">
    <source>
        <dbReference type="ARBA" id="ARBA00022553"/>
    </source>
</evidence>
<evidence type="ECO:0000256" key="36">
    <source>
        <dbReference type="ARBA" id="ARBA00044653"/>
    </source>
</evidence>
<dbReference type="CDD" id="cd18601">
    <property type="entry name" value="ABC_6TM_MRP4_D2_like"/>
    <property type="match status" value="1"/>
</dbReference>
<evidence type="ECO:0000256" key="50">
    <source>
        <dbReference type="ARBA" id="ARBA00051604"/>
    </source>
</evidence>
<feature type="transmembrane region" description="Helical" evidence="59">
    <location>
        <begin position="1052"/>
        <end position="1073"/>
    </location>
</feature>
<evidence type="ECO:0000256" key="6">
    <source>
        <dbReference type="ARBA" id="ARBA00004554"/>
    </source>
</evidence>
<evidence type="ECO:0000256" key="10">
    <source>
        <dbReference type="ARBA" id="ARBA00016668"/>
    </source>
</evidence>
<dbReference type="InterPro" id="IPR009147">
    <property type="entry name" value="CFTR/ABCC7"/>
</dbReference>
<reference evidence="63 64" key="2">
    <citation type="journal article" date="2021" name="J. Hered.">
        <title>Feather Gene Expression Elucidates the Developmental Basis of Plumage Iridescence in African Starlings.</title>
        <authorList>
            <person name="Rubenstein D.R."/>
            <person name="Corvelo A."/>
            <person name="MacManes M.D."/>
            <person name="Maia R."/>
            <person name="Narzisi G."/>
            <person name="Rousaki A."/>
            <person name="Vandenabeele P."/>
            <person name="Shawkey M.D."/>
            <person name="Solomon J."/>
        </authorList>
    </citation>
    <scope>NUCLEOTIDE SEQUENCE [LARGE SCALE GENOMIC DNA]</scope>
    <source>
        <strain evidence="63">SS15</strain>
    </source>
</reference>
<feature type="transmembrane region" description="Helical" evidence="59">
    <location>
        <begin position="80"/>
        <end position="101"/>
    </location>
</feature>
<comment type="catalytic activity">
    <reaction evidence="39">
        <text>17beta-estradiol 17-O-(beta-D-glucuronate)(in) + ATP + H2O = 17beta-estradiol 17-O-(beta-D-glucuronate)(out) + ADP + phosphate + H(+)</text>
        <dbReference type="Rhea" id="RHEA:60128"/>
        <dbReference type="ChEBI" id="CHEBI:15377"/>
        <dbReference type="ChEBI" id="CHEBI:15378"/>
        <dbReference type="ChEBI" id="CHEBI:30616"/>
        <dbReference type="ChEBI" id="CHEBI:43474"/>
        <dbReference type="ChEBI" id="CHEBI:82961"/>
        <dbReference type="ChEBI" id="CHEBI:456216"/>
    </reaction>
    <physiologicalReaction direction="left-to-right" evidence="39">
        <dbReference type="Rhea" id="RHEA:60129"/>
    </physiologicalReaction>
</comment>
<comment type="catalytic activity">
    <reaction evidence="44">
        <text>glycoursodeoxycholate(in) + glutathione(in) + ATP + H2O = glycoursodeoxycholate(out) + glutathione(out) + ADP + phosphate + H(+)</text>
        <dbReference type="Rhea" id="RHEA:66416"/>
        <dbReference type="ChEBI" id="CHEBI:15377"/>
        <dbReference type="ChEBI" id="CHEBI:15378"/>
        <dbReference type="ChEBI" id="CHEBI:30616"/>
        <dbReference type="ChEBI" id="CHEBI:43474"/>
        <dbReference type="ChEBI" id="CHEBI:57925"/>
        <dbReference type="ChEBI" id="CHEBI:132030"/>
        <dbReference type="ChEBI" id="CHEBI:456216"/>
    </reaction>
    <physiologicalReaction direction="left-to-right" evidence="44">
        <dbReference type="Rhea" id="RHEA:66417"/>
    </physiologicalReaction>
</comment>
<dbReference type="Pfam" id="PF00005">
    <property type="entry name" value="ABC_tran"/>
    <property type="match status" value="2"/>
</dbReference>
<dbReference type="EC" id="7.6.2.3" evidence="30"/>
<evidence type="ECO:0000256" key="29">
    <source>
        <dbReference type="ARBA" id="ARBA00024167"/>
    </source>
</evidence>
<dbReference type="GO" id="GO:0005789">
    <property type="term" value="C:endoplasmic reticulum membrane"/>
    <property type="evidence" value="ECO:0007669"/>
    <property type="project" value="UniProtKB-SubCell"/>
</dbReference>
<evidence type="ECO:0000256" key="12">
    <source>
        <dbReference type="ARBA" id="ARBA00022475"/>
    </source>
</evidence>
<comment type="catalytic activity">
    <reaction evidence="42">
        <text>ATP + H2O = ADP + phosphate + H(+)</text>
        <dbReference type="Rhea" id="RHEA:13065"/>
        <dbReference type="ChEBI" id="CHEBI:15377"/>
        <dbReference type="ChEBI" id="CHEBI:15378"/>
        <dbReference type="ChEBI" id="CHEBI:30616"/>
        <dbReference type="ChEBI" id="CHEBI:43474"/>
        <dbReference type="ChEBI" id="CHEBI:456216"/>
    </reaction>
    <physiologicalReaction direction="left-to-right" evidence="42">
        <dbReference type="Rhea" id="RHEA:13066"/>
    </physiologicalReaction>
</comment>
<dbReference type="EC" id="5.6.1.6" evidence="9"/>
<evidence type="ECO:0000256" key="23">
    <source>
        <dbReference type="ARBA" id="ARBA00023136"/>
    </source>
</evidence>
<keyword evidence="28" id="KW-0407">Ion channel</keyword>
<dbReference type="GO" id="GO:0016887">
    <property type="term" value="F:ATP hydrolysis activity"/>
    <property type="evidence" value="ECO:0007669"/>
    <property type="project" value="InterPro"/>
</dbReference>
<keyword evidence="17" id="KW-0256">Endoplasmic reticulum</keyword>
<evidence type="ECO:0000256" key="25">
    <source>
        <dbReference type="ARBA" id="ARBA00023180"/>
    </source>
</evidence>
<dbReference type="CDD" id="cd03244">
    <property type="entry name" value="ABCC_MRP_domain2"/>
    <property type="match status" value="1"/>
</dbReference>
<keyword evidence="18" id="KW-0067">ATP-binding</keyword>
<evidence type="ECO:0000256" key="16">
    <source>
        <dbReference type="ARBA" id="ARBA00022753"/>
    </source>
</evidence>
<evidence type="ECO:0000256" key="3">
    <source>
        <dbReference type="ARBA" id="ARBA00004424"/>
    </source>
</evidence>
<evidence type="ECO:0000256" key="7">
    <source>
        <dbReference type="ARBA" id="ARBA00009118"/>
    </source>
</evidence>
<dbReference type="InterPro" id="IPR030240">
    <property type="entry name" value="ABCC4_TMD1"/>
</dbReference>
<comment type="catalytic activity">
    <reaction evidence="37">
        <text>dehydroepiandrosterone 3-sulfate(in) + ATP + H2O = dehydroepiandrosterone 3-sulfate(out) + ADP + phosphate + H(+)</text>
        <dbReference type="Rhea" id="RHEA:61364"/>
        <dbReference type="ChEBI" id="CHEBI:15377"/>
        <dbReference type="ChEBI" id="CHEBI:15378"/>
        <dbReference type="ChEBI" id="CHEBI:30616"/>
        <dbReference type="ChEBI" id="CHEBI:43474"/>
        <dbReference type="ChEBI" id="CHEBI:57905"/>
        <dbReference type="ChEBI" id="CHEBI:456216"/>
    </reaction>
    <physiologicalReaction direction="left-to-right" evidence="37">
        <dbReference type="Rhea" id="RHEA:61365"/>
    </physiologicalReaction>
</comment>
<evidence type="ECO:0000313" key="63">
    <source>
        <dbReference type="EMBL" id="KAI1241793.1"/>
    </source>
</evidence>
<dbReference type="EMBL" id="JADDUC020000002">
    <property type="protein sequence ID" value="KAI1241793.1"/>
    <property type="molecule type" value="Genomic_DNA"/>
</dbReference>
<keyword evidence="14 59" id="KW-0812">Transmembrane</keyword>
<dbReference type="FunFam" id="3.40.50.300:FF:000163">
    <property type="entry name" value="Multidrug resistance-associated protein member 4"/>
    <property type="match status" value="1"/>
</dbReference>
<evidence type="ECO:0000256" key="20">
    <source>
        <dbReference type="ARBA" id="ARBA00022989"/>
    </source>
</evidence>
<evidence type="ECO:0000256" key="30">
    <source>
        <dbReference type="ARBA" id="ARBA00024220"/>
    </source>
</evidence>
<dbReference type="PROSITE" id="PS50929">
    <property type="entry name" value="ABC_TM1F"/>
    <property type="match status" value="2"/>
</dbReference>
<evidence type="ECO:0000313" key="62">
    <source>
        <dbReference type="EMBL" id="KAG0125391.1"/>
    </source>
</evidence>
<dbReference type="FunFam" id="1.20.1560.10:FF:000014">
    <property type="entry name" value="Multidrug resistance-associated protein member 4"/>
    <property type="match status" value="1"/>
</dbReference>
<keyword evidence="22" id="KW-0406">Ion transport</keyword>
<evidence type="ECO:0000256" key="44">
    <source>
        <dbReference type="ARBA" id="ARBA00050626"/>
    </source>
</evidence>
<evidence type="ECO:0000313" key="64">
    <source>
        <dbReference type="Proteomes" id="UP000618051"/>
    </source>
</evidence>
<comment type="catalytic activity">
    <reaction evidence="45">
        <text>prostaglandin E1(in) + ATP + H2O = prostaglandin E1(out) + ADP + phosphate + H(+)</text>
        <dbReference type="Rhea" id="RHEA:66392"/>
        <dbReference type="ChEBI" id="CHEBI:15377"/>
        <dbReference type="ChEBI" id="CHEBI:15378"/>
        <dbReference type="ChEBI" id="CHEBI:30616"/>
        <dbReference type="ChEBI" id="CHEBI:43474"/>
        <dbReference type="ChEBI" id="CHEBI:57397"/>
        <dbReference type="ChEBI" id="CHEBI:456216"/>
    </reaction>
    <physiologicalReaction direction="left-to-right" evidence="45">
        <dbReference type="Rhea" id="RHEA:66393"/>
    </physiologicalReaction>
</comment>
<comment type="catalytic activity">
    <reaction evidence="53">
        <text>glycocholate(in) + glutathione(in) + ATP + H2O = glycocholate(out) + glutathione(out) + ADP + phosphate + H(+)</text>
        <dbReference type="Rhea" id="RHEA:66400"/>
        <dbReference type="ChEBI" id="CHEBI:15377"/>
        <dbReference type="ChEBI" id="CHEBI:15378"/>
        <dbReference type="ChEBI" id="CHEBI:29746"/>
        <dbReference type="ChEBI" id="CHEBI:30616"/>
        <dbReference type="ChEBI" id="CHEBI:43474"/>
        <dbReference type="ChEBI" id="CHEBI:57925"/>
        <dbReference type="ChEBI" id="CHEBI:456216"/>
    </reaction>
    <physiologicalReaction direction="left-to-right" evidence="53">
        <dbReference type="Rhea" id="RHEA:66401"/>
    </physiologicalReaction>
</comment>
<dbReference type="Gene3D" id="1.20.1560.10">
    <property type="entry name" value="ABC transporter type 1, transmembrane domain"/>
    <property type="match status" value="2"/>
</dbReference>
<keyword evidence="16" id="KW-0967">Endosome</keyword>
<dbReference type="GO" id="GO:0031901">
    <property type="term" value="C:early endosome membrane"/>
    <property type="evidence" value="ECO:0007669"/>
    <property type="project" value="UniProtKB-SubCell"/>
</dbReference>
<dbReference type="GO" id="GO:0034707">
    <property type="term" value="C:chloride channel complex"/>
    <property type="evidence" value="ECO:0007669"/>
    <property type="project" value="UniProtKB-KW"/>
</dbReference>
<comment type="subunit">
    <text evidence="56">Interacts (via PDZ-binding motif) with SNX27 (via PDZ domain); this interaction accelerates MRP4 internalization.</text>
</comment>
<reference evidence="62" key="1">
    <citation type="submission" date="2020-10" db="EMBL/GenBank/DDBJ databases">
        <title>Feather gene expression reveals the developmental basis of iridescence in African starlings.</title>
        <authorList>
            <person name="Rubenstein D.R."/>
        </authorList>
    </citation>
    <scope>NUCLEOTIDE SEQUENCE</scope>
    <source>
        <strain evidence="62">SS15</strain>
        <tissue evidence="62">Liver</tissue>
    </source>
</reference>
<dbReference type="GO" id="GO:0016323">
    <property type="term" value="C:basolateral plasma membrane"/>
    <property type="evidence" value="ECO:0007669"/>
    <property type="project" value="UniProtKB-SubCell"/>
</dbReference>
<evidence type="ECO:0000256" key="43">
    <source>
        <dbReference type="ARBA" id="ARBA00050117"/>
    </source>
</evidence>
<feature type="transmembrane region" description="Helical" evidence="59">
    <location>
        <begin position="839"/>
        <end position="867"/>
    </location>
</feature>
<comment type="catalytic activity">
    <reaction evidence="50">
        <text>3',5'-cyclic AMP(in) + ATP + H2O = 3',5'-cyclic AMP(out) + ADP + phosphate + H(+)</text>
        <dbReference type="Rhea" id="RHEA:66184"/>
        <dbReference type="ChEBI" id="CHEBI:15377"/>
        <dbReference type="ChEBI" id="CHEBI:15378"/>
        <dbReference type="ChEBI" id="CHEBI:30616"/>
        <dbReference type="ChEBI" id="CHEBI:43474"/>
        <dbReference type="ChEBI" id="CHEBI:58165"/>
        <dbReference type="ChEBI" id="CHEBI:456216"/>
    </reaction>
    <physiologicalReaction direction="left-to-right" evidence="50">
        <dbReference type="Rhea" id="RHEA:66185"/>
    </physiologicalReaction>
</comment>
<dbReference type="GO" id="GO:0008559">
    <property type="term" value="F:ABC-type xenobiotic transporter activity"/>
    <property type="evidence" value="ECO:0007669"/>
    <property type="project" value="UniProtKB-EC"/>
</dbReference>
<evidence type="ECO:0000256" key="1">
    <source>
        <dbReference type="ARBA" id="ARBA00001946"/>
    </source>
</evidence>
<keyword evidence="64" id="KW-1185">Reference proteome</keyword>
<evidence type="ECO:0000256" key="58">
    <source>
        <dbReference type="SAM" id="MobiDB-lite"/>
    </source>
</evidence>
<dbReference type="InterPro" id="IPR027417">
    <property type="entry name" value="P-loop_NTPase"/>
</dbReference>
<evidence type="ECO:0000256" key="21">
    <source>
        <dbReference type="ARBA" id="ARBA00023055"/>
    </source>
</evidence>
<comment type="catalytic activity">
    <reaction evidence="46">
        <text>cholate(in) + glutathione(in) + ATP + H2O = cholate(out) + glutathione(out) + ADP + phosphate + H(+)</text>
        <dbReference type="Rhea" id="RHEA:66396"/>
        <dbReference type="ChEBI" id="CHEBI:15377"/>
        <dbReference type="ChEBI" id="CHEBI:15378"/>
        <dbReference type="ChEBI" id="CHEBI:29747"/>
        <dbReference type="ChEBI" id="CHEBI:30616"/>
        <dbReference type="ChEBI" id="CHEBI:43474"/>
        <dbReference type="ChEBI" id="CHEBI:57925"/>
        <dbReference type="ChEBI" id="CHEBI:456216"/>
    </reaction>
    <physiologicalReaction direction="left-to-right" evidence="46">
        <dbReference type="Rhea" id="RHEA:66397"/>
    </physiologicalReaction>
</comment>
<comment type="catalytic activity">
    <reaction evidence="29">
        <text>chloride(in) = chloride(out)</text>
        <dbReference type="Rhea" id="RHEA:29823"/>
        <dbReference type="ChEBI" id="CHEBI:17996"/>
    </reaction>
</comment>
<evidence type="ECO:0000256" key="56">
    <source>
        <dbReference type="ARBA" id="ARBA00062847"/>
    </source>
</evidence>
<evidence type="ECO:0000256" key="49">
    <source>
        <dbReference type="ARBA" id="ARBA00051304"/>
    </source>
</evidence>
<dbReference type="Gene3D" id="3.40.50.300">
    <property type="entry name" value="P-loop containing nucleotide triphosphate hydrolases"/>
    <property type="match status" value="2"/>
</dbReference>
<evidence type="ECO:0000256" key="2">
    <source>
        <dbReference type="ARBA" id="ARBA00004195"/>
    </source>
</evidence>
<evidence type="ECO:0000256" key="40">
    <source>
        <dbReference type="ARBA" id="ARBA00048007"/>
    </source>
</evidence>
<keyword evidence="24" id="KW-0869">Chloride channel</keyword>
<evidence type="ECO:0000256" key="42">
    <source>
        <dbReference type="ARBA" id="ARBA00048778"/>
    </source>
</evidence>
<dbReference type="GO" id="GO:0006869">
    <property type="term" value="P:lipid transport"/>
    <property type="evidence" value="ECO:0007669"/>
    <property type="project" value="UniProtKB-KW"/>
</dbReference>
<dbReference type="InterPro" id="IPR003439">
    <property type="entry name" value="ABC_transporter-like_ATP-bd"/>
</dbReference>
<dbReference type="OrthoDB" id="6500128at2759"/>
<evidence type="ECO:0000256" key="15">
    <source>
        <dbReference type="ARBA" id="ARBA00022741"/>
    </source>
</evidence>
<comment type="cofactor">
    <cofactor evidence="1">
        <name>Mg(2+)</name>
        <dbReference type="ChEBI" id="CHEBI:18420"/>
    </cofactor>
</comment>
<evidence type="ECO:0000256" key="33">
    <source>
        <dbReference type="ARBA" id="ARBA00033163"/>
    </source>
</evidence>
<comment type="catalytic activity">
    <reaction evidence="54">
        <text>glycodeoxycholate(in) + glutathione(in) + ATP + H2O = glycodeoxycholate(out) + glutathione(out) + ADP + phosphate + H(+)</text>
        <dbReference type="Rhea" id="RHEA:66380"/>
        <dbReference type="ChEBI" id="CHEBI:15377"/>
        <dbReference type="ChEBI" id="CHEBI:15378"/>
        <dbReference type="ChEBI" id="CHEBI:30616"/>
        <dbReference type="ChEBI" id="CHEBI:43474"/>
        <dbReference type="ChEBI" id="CHEBI:57925"/>
        <dbReference type="ChEBI" id="CHEBI:82982"/>
        <dbReference type="ChEBI" id="CHEBI:456216"/>
    </reaction>
    <physiologicalReaction direction="left-to-right" evidence="54">
        <dbReference type="Rhea" id="RHEA:66381"/>
    </physiologicalReaction>
</comment>
<keyword evidence="19" id="KW-1278">Translocase</keyword>
<evidence type="ECO:0000256" key="46">
    <source>
        <dbReference type="ARBA" id="ARBA00051057"/>
    </source>
</evidence>
<comment type="catalytic activity">
    <reaction evidence="40">
        <text>an S-substituted glutathione(in) + ATP + H2O = an S-substituted glutathione(out) + ADP + phosphate + H(+)</text>
        <dbReference type="Rhea" id="RHEA:19121"/>
        <dbReference type="ChEBI" id="CHEBI:15377"/>
        <dbReference type="ChEBI" id="CHEBI:15378"/>
        <dbReference type="ChEBI" id="CHEBI:30616"/>
        <dbReference type="ChEBI" id="CHEBI:43474"/>
        <dbReference type="ChEBI" id="CHEBI:90779"/>
        <dbReference type="ChEBI" id="CHEBI:456216"/>
        <dbReference type="EC" id="7.6.2.3"/>
    </reaction>
    <physiologicalReaction direction="left-to-right" evidence="40">
        <dbReference type="Rhea" id="RHEA:19122"/>
    </physiologicalReaction>
</comment>
<gene>
    <name evidence="63" type="ORF">IHE44_0005286</name>
    <name evidence="62" type="ORF">IHE44_005372</name>
</gene>
<dbReference type="PANTHER" id="PTHR24223">
    <property type="entry name" value="ATP-BINDING CASSETTE SUB-FAMILY C"/>
    <property type="match status" value="1"/>
</dbReference>
<evidence type="ECO:0000256" key="28">
    <source>
        <dbReference type="ARBA" id="ARBA00023303"/>
    </source>
</evidence>
<feature type="transmembrane region" description="Helical" evidence="59">
    <location>
        <begin position="1024"/>
        <end position="1046"/>
    </location>
</feature>
<comment type="catalytic activity">
    <reaction evidence="48">
        <text>prostaglandin E2(in) + ATP + H2O = prostaglandin E2(out) + ADP + phosphate + H(+)</text>
        <dbReference type="Rhea" id="RHEA:66388"/>
        <dbReference type="ChEBI" id="CHEBI:15377"/>
        <dbReference type="ChEBI" id="CHEBI:15378"/>
        <dbReference type="ChEBI" id="CHEBI:30616"/>
        <dbReference type="ChEBI" id="CHEBI:43474"/>
        <dbReference type="ChEBI" id="CHEBI:456216"/>
        <dbReference type="ChEBI" id="CHEBI:606564"/>
    </reaction>
    <physiologicalReaction direction="left-to-right" evidence="48">
        <dbReference type="Rhea" id="RHEA:66389"/>
    </physiologicalReaction>
</comment>
<evidence type="ECO:0000256" key="38">
    <source>
        <dbReference type="ARBA" id="ARBA00047523"/>
    </source>
</evidence>
<comment type="catalytic activity">
    <reaction evidence="51">
        <text>glycochenodeoxycholate(in) + glutathione(in) + ATP + H2O = glycochenodeoxycholate(out) + glutathione(out) + ADP + phosphate + H(+)</text>
        <dbReference type="Rhea" id="RHEA:66408"/>
        <dbReference type="ChEBI" id="CHEBI:15377"/>
        <dbReference type="ChEBI" id="CHEBI:15378"/>
        <dbReference type="ChEBI" id="CHEBI:30616"/>
        <dbReference type="ChEBI" id="CHEBI:36252"/>
        <dbReference type="ChEBI" id="CHEBI:43474"/>
        <dbReference type="ChEBI" id="CHEBI:57925"/>
        <dbReference type="ChEBI" id="CHEBI:456216"/>
    </reaction>
    <physiologicalReaction direction="left-to-right" evidence="51">
        <dbReference type="Rhea" id="RHEA:66409"/>
    </physiologicalReaction>
</comment>
<evidence type="ECO:0000256" key="48">
    <source>
        <dbReference type="ARBA" id="ARBA00051287"/>
    </source>
</evidence>
<dbReference type="PRINTS" id="PR01851">
    <property type="entry name" value="CYSFIBREGLTR"/>
</dbReference>
<dbReference type="InterPro" id="IPR050173">
    <property type="entry name" value="ABC_transporter_C-like"/>
</dbReference>
<feature type="domain" description="ABC transporter" evidence="60">
    <location>
        <begin position="411"/>
        <end position="704"/>
    </location>
</feature>
<reference evidence="63" key="3">
    <citation type="submission" date="2022-01" db="EMBL/GenBank/DDBJ databases">
        <authorList>
            <person name="Rubenstein D.R."/>
        </authorList>
    </citation>
    <scope>NUCLEOTIDE SEQUENCE</scope>
    <source>
        <strain evidence="63">SS15</strain>
        <tissue evidence="63">Liver</tissue>
    </source>
</reference>
<dbReference type="GO" id="GO:0055038">
    <property type="term" value="C:recycling endosome membrane"/>
    <property type="evidence" value="ECO:0007669"/>
    <property type="project" value="UniProtKB-SubCell"/>
</dbReference>
<evidence type="ECO:0000256" key="26">
    <source>
        <dbReference type="ARBA" id="ARBA00023214"/>
    </source>
</evidence>
<dbReference type="PROSITE" id="PS50893">
    <property type="entry name" value="ABC_TRANSPORTER_2"/>
    <property type="match status" value="2"/>
</dbReference>
<protein>
    <recommendedName>
        <fullName evidence="10">Cystic fibrosis transmembrane conductance regulator</fullName>
        <ecNumber evidence="9">5.6.1.6</ecNumber>
        <ecNumber evidence="8">7.6.2.2</ecNumber>
        <ecNumber evidence="30">7.6.2.3</ecNumber>
    </recommendedName>
    <alternativeName>
        <fullName evidence="31">ATP-binding cassette sub-family C member 7</fullName>
    </alternativeName>
    <alternativeName>
        <fullName evidence="32">Channel conductance-controlling ATPase</fullName>
    </alternativeName>
    <alternativeName>
        <fullName evidence="57">Multidrug resistance-associated protein 4</fullName>
    </alternativeName>
    <alternativeName>
        <fullName evidence="33">cAMP-dependent chloride channel</fullName>
    </alternativeName>
</protein>
<dbReference type="PROSITE" id="PS00211">
    <property type="entry name" value="ABC_TRANSPORTER_1"/>
    <property type="match status" value="2"/>
</dbReference>
<comment type="catalytic activity">
    <reaction evidence="55">
        <text>3',5'-cyclic GMP(in) + ATP + H2O = 3',5'-cyclic GMP(out) + ADP + phosphate + H(+)</text>
        <dbReference type="Rhea" id="RHEA:66188"/>
        <dbReference type="ChEBI" id="CHEBI:15377"/>
        <dbReference type="ChEBI" id="CHEBI:15378"/>
        <dbReference type="ChEBI" id="CHEBI:30616"/>
        <dbReference type="ChEBI" id="CHEBI:43474"/>
        <dbReference type="ChEBI" id="CHEBI:57746"/>
        <dbReference type="ChEBI" id="CHEBI:456216"/>
    </reaction>
    <physiologicalReaction direction="left-to-right" evidence="55">
        <dbReference type="Rhea" id="RHEA:66189"/>
    </physiologicalReaction>
</comment>
<evidence type="ECO:0000256" key="59">
    <source>
        <dbReference type="SAM" id="Phobius"/>
    </source>
</evidence>
<dbReference type="GO" id="GO:0005524">
    <property type="term" value="F:ATP binding"/>
    <property type="evidence" value="ECO:0007669"/>
    <property type="project" value="UniProtKB-KW"/>
</dbReference>
<feature type="transmembrane region" description="Helical" evidence="59">
    <location>
        <begin position="237"/>
        <end position="258"/>
    </location>
</feature>
<evidence type="ECO:0000256" key="55">
    <source>
        <dbReference type="ARBA" id="ARBA00052963"/>
    </source>
</evidence>
<comment type="catalytic activity">
    <reaction evidence="38">
        <text>leukotriene C4(in) + ATP + H2O = leukotriene C4(out) + ADP + phosphate + H(+)</text>
        <dbReference type="Rhea" id="RHEA:38963"/>
        <dbReference type="ChEBI" id="CHEBI:15377"/>
        <dbReference type="ChEBI" id="CHEBI:15378"/>
        <dbReference type="ChEBI" id="CHEBI:30616"/>
        <dbReference type="ChEBI" id="CHEBI:43474"/>
        <dbReference type="ChEBI" id="CHEBI:57973"/>
        <dbReference type="ChEBI" id="CHEBI:456216"/>
    </reaction>
    <physiologicalReaction direction="left-to-right" evidence="38">
        <dbReference type="Rhea" id="RHEA:38964"/>
    </physiologicalReaction>
</comment>
<dbReference type="PANTHER" id="PTHR24223:SF357">
    <property type="entry name" value="ATP-BINDING CASSETTE SUB-FAMILY C MEMBER 4"/>
    <property type="match status" value="1"/>
</dbReference>
<evidence type="ECO:0000256" key="22">
    <source>
        <dbReference type="ARBA" id="ARBA00023065"/>
    </source>
</evidence>
<evidence type="ECO:0000256" key="19">
    <source>
        <dbReference type="ARBA" id="ARBA00022967"/>
    </source>
</evidence>
<accession>A0A835TZD2</accession>
<dbReference type="Proteomes" id="UP000618051">
    <property type="component" value="Unassembled WGS sequence"/>
</dbReference>
<keyword evidence="20 59" id="KW-1133">Transmembrane helix</keyword>
<comment type="catalytic activity">
    <reaction evidence="34">
        <text>ATP + H2O + xenobioticSide 1 = ADP + phosphate + xenobioticSide 2.</text>
        <dbReference type="EC" id="7.6.2.2"/>
    </reaction>
</comment>
<evidence type="ECO:0000256" key="54">
    <source>
        <dbReference type="ARBA" id="ARBA00052647"/>
    </source>
</evidence>
<dbReference type="CDD" id="cd03250">
    <property type="entry name" value="ABCC_MRP_domain1"/>
    <property type="match status" value="1"/>
</dbReference>
<dbReference type="EC" id="7.6.2.2" evidence="8"/>
<evidence type="ECO:0000256" key="45">
    <source>
        <dbReference type="ARBA" id="ARBA00050718"/>
    </source>
</evidence>
<comment type="subcellular location">
    <subcellularLocation>
        <location evidence="3">Apical cell membrane</location>
        <topology evidence="3">Multi-pass membrane protein</topology>
    </subcellularLocation>
    <subcellularLocation>
        <location evidence="6">Basolateral cell membrane</location>
        <topology evidence="6">Multi-pass membrane protein</topology>
    </subcellularLocation>
    <subcellularLocation>
        <location evidence="5">Early endosome membrane</location>
        <topology evidence="5">Multi-pass membrane protein</topology>
    </subcellularLocation>
    <subcellularLocation>
        <location evidence="4">Endoplasmic reticulum membrane</location>
        <topology evidence="4">Multi-pass membrane protein</topology>
    </subcellularLocation>
    <subcellularLocation>
        <location evidence="2">Recycling endosome membrane</location>
        <topology evidence="2">Multi-pass membrane protein</topology>
    </subcellularLocation>
</comment>
<dbReference type="FunFam" id="1.20.1560.10:FF:000027">
    <property type="entry name" value="ATP-binding cassette subfamily C member 4"/>
    <property type="match status" value="1"/>
</dbReference>
<evidence type="ECO:0000256" key="8">
    <source>
        <dbReference type="ARBA" id="ARBA00012191"/>
    </source>
</evidence>
<dbReference type="SUPFAM" id="SSF52540">
    <property type="entry name" value="P-loop containing nucleoside triphosphate hydrolases"/>
    <property type="match status" value="2"/>
</dbReference>
<evidence type="ECO:0000256" key="52">
    <source>
        <dbReference type="ARBA" id="ARBA00051844"/>
    </source>
</evidence>
<evidence type="ECO:0000256" key="37">
    <source>
        <dbReference type="ARBA" id="ARBA00047279"/>
    </source>
</evidence>
<evidence type="ECO:0000256" key="35">
    <source>
        <dbReference type="ARBA" id="ARBA00034073"/>
    </source>
</evidence>
<evidence type="ECO:0000256" key="31">
    <source>
        <dbReference type="ARBA" id="ARBA00029720"/>
    </source>
</evidence>
<dbReference type="CDD" id="cd18593">
    <property type="entry name" value="ABC_6TM_MRP4_D1_like"/>
    <property type="match status" value="1"/>
</dbReference>
<comment type="catalytic activity">
    <reaction evidence="52">
        <text>taurocholate(in) + glutathione(in) + ATP + H2O = taurocholate(out) + glutathione(out) + ADP + phosphate + H(+)</text>
        <dbReference type="Rhea" id="RHEA:66404"/>
        <dbReference type="ChEBI" id="CHEBI:15377"/>
        <dbReference type="ChEBI" id="CHEBI:15378"/>
        <dbReference type="ChEBI" id="CHEBI:30616"/>
        <dbReference type="ChEBI" id="CHEBI:36257"/>
        <dbReference type="ChEBI" id="CHEBI:43474"/>
        <dbReference type="ChEBI" id="CHEBI:57925"/>
        <dbReference type="ChEBI" id="CHEBI:456216"/>
    </reaction>
    <physiologicalReaction direction="left-to-right" evidence="52">
        <dbReference type="Rhea" id="RHEA:66405"/>
    </physiologicalReaction>
</comment>
<evidence type="ECO:0000256" key="4">
    <source>
        <dbReference type="ARBA" id="ARBA00004477"/>
    </source>
</evidence>
<comment type="catalytic activity">
    <reaction evidence="47">
        <text>leukotriene B4(in) + ATP + H2O = leukotriene B4(out) + ADP + phosphate + H(+)</text>
        <dbReference type="Rhea" id="RHEA:66424"/>
        <dbReference type="ChEBI" id="CHEBI:15377"/>
        <dbReference type="ChEBI" id="CHEBI:15378"/>
        <dbReference type="ChEBI" id="CHEBI:30616"/>
        <dbReference type="ChEBI" id="CHEBI:43474"/>
        <dbReference type="ChEBI" id="CHEBI:57461"/>
        <dbReference type="ChEBI" id="CHEBI:456216"/>
    </reaction>
</comment>
<evidence type="ECO:0000256" key="53">
    <source>
        <dbReference type="ARBA" id="ARBA00052534"/>
    </source>
</evidence>
<evidence type="ECO:0000256" key="9">
    <source>
        <dbReference type="ARBA" id="ARBA00012195"/>
    </source>
</evidence>
<evidence type="ECO:0000256" key="11">
    <source>
        <dbReference type="ARBA" id="ARBA00022448"/>
    </source>
</evidence>
<dbReference type="GO" id="GO:0016324">
    <property type="term" value="C:apical plasma membrane"/>
    <property type="evidence" value="ECO:0007669"/>
    <property type="project" value="UniProtKB-SubCell"/>
</dbReference>
<keyword evidence="25" id="KW-0325">Glycoprotein</keyword>
<evidence type="ECO:0000256" key="17">
    <source>
        <dbReference type="ARBA" id="ARBA00022824"/>
    </source>
</evidence>
<dbReference type="Pfam" id="PF00664">
    <property type="entry name" value="ABC_membrane"/>
    <property type="match status" value="2"/>
</dbReference>
<keyword evidence="15" id="KW-0547">Nucleotide-binding</keyword>
<comment type="catalytic activity">
    <reaction evidence="41">
        <text>urate(in) + ATP + H2O = urate(out) + ADP + phosphate + H(+)</text>
        <dbReference type="Rhea" id="RHEA:16461"/>
        <dbReference type="ChEBI" id="CHEBI:15377"/>
        <dbReference type="ChEBI" id="CHEBI:15378"/>
        <dbReference type="ChEBI" id="CHEBI:17775"/>
        <dbReference type="ChEBI" id="CHEBI:30616"/>
        <dbReference type="ChEBI" id="CHEBI:43474"/>
        <dbReference type="ChEBI" id="CHEBI:456216"/>
    </reaction>
    <physiologicalReaction direction="left-to-right" evidence="41">
        <dbReference type="Rhea" id="RHEA:16462"/>
    </physiologicalReaction>
</comment>
<feature type="domain" description="ABC transmembrane type-1" evidence="61">
    <location>
        <begin position="789"/>
        <end position="1081"/>
    </location>
</feature>
<feature type="domain" description="ABC transporter" evidence="60">
    <location>
        <begin position="1117"/>
        <end position="1350"/>
    </location>
</feature>
<dbReference type="InterPro" id="IPR047083">
    <property type="entry name" value="ABCC4_TMD2"/>
</dbReference>
<comment type="similarity">
    <text evidence="7">Belongs to the ABC transporter superfamily. ABCC family. CFTR transporter (TC 3.A.1.202) subfamily.</text>
</comment>
<feature type="transmembrane region" description="Helical" evidence="59">
    <location>
        <begin position="940"/>
        <end position="958"/>
    </location>
</feature>
<feature type="transmembrane region" description="Helical" evidence="59">
    <location>
        <begin position="783"/>
        <end position="804"/>
    </location>
</feature>
<evidence type="ECO:0000256" key="57">
    <source>
        <dbReference type="ARBA" id="ARBA00082792"/>
    </source>
</evidence>
<keyword evidence="27" id="KW-0413">Isomerase</keyword>
<dbReference type="InterPro" id="IPR036640">
    <property type="entry name" value="ABC1_TM_sf"/>
</dbReference>
<feature type="transmembrane region" description="Helical" evidence="59">
    <location>
        <begin position="210"/>
        <end position="230"/>
    </location>
</feature>
<organism evidence="62">
    <name type="scientific">Lamprotornis superbus</name>
    <dbReference type="NCBI Taxonomy" id="245042"/>
    <lineage>
        <taxon>Eukaryota</taxon>
        <taxon>Metazoa</taxon>
        <taxon>Chordata</taxon>
        <taxon>Craniata</taxon>
        <taxon>Vertebrata</taxon>
        <taxon>Euteleostomi</taxon>
        <taxon>Archelosauria</taxon>
        <taxon>Archosauria</taxon>
        <taxon>Dinosauria</taxon>
        <taxon>Saurischia</taxon>
        <taxon>Theropoda</taxon>
        <taxon>Coelurosauria</taxon>
        <taxon>Aves</taxon>
        <taxon>Neognathae</taxon>
        <taxon>Neoaves</taxon>
        <taxon>Telluraves</taxon>
        <taxon>Australaves</taxon>
        <taxon>Passeriformes</taxon>
        <taxon>Sturnidae</taxon>
        <taxon>Lamprotornis</taxon>
    </lineage>
</organism>
<evidence type="ECO:0000259" key="60">
    <source>
        <dbReference type="PROSITE" id="PS50893"/>
    </source>
</evidence>
<feature type="region of interest" description="Disordered" evidence="58">
    <location>
        <begin position="735"/>
        <end position="755"/>
    </location>
</feature>
<evidence type="ECO:0000256" key="39">
    <source>
        <dbReference type="ARBA" id="ARBA00047576"/>
    </source>
</evidence>
<dbReference type="InterPro" id="IPR003593">
    <property type="entry name" value="AAA+_ATPase"/>
</dbReference>
<dbReference type="GO" id="GO:0005260">
    <property type="term" value="F:intracellularly ATP-gated chloride channel activity"/>
    <property type="evidence" value="ECO:0007669"/>
    <property type="project" value="UniProtKB-EC"/>
</dbReference>
<dbReference type="SMART" id="SM00382">
    <property type="entry name" value="AAA"/>
    <property type="match status" value="2"/>
</dbReference>
<dbReference type="InterPro" id="IPR011527">
    <property type="entry name" value="ABC1_TM_dom"/>
</dbReference>
<keyword evidence="26" id="KW-0868">Chloride</keyword>
<dbReference type="EMBL" id="JADDUC010000021">
    <property type="protein sequence ID" value="KAG0125391.1"/>
    <property type="molecule type" value="Genomic_DNA"/>
</dbReference>
<evidence type="ECO:0000256" key="51">
    <source>
        <dbReference type="ARBA" id="ARBA00051624"/>
    </source>
</evidence>
<comment type="catalytic activity">
    <reaction evidence="43">
        <text>tauroursodeoxycholate(in) + glutathione(in) + ATP + H2O = tauroursodeoxycholate(out) + glutathione(out) + ADP + phosphate + H(+)</text>
        <dbReference type="Rhea" id="RHEA:66420"/>
        <dbReference type="ChEBI" id="CHEBI:15377"/>
        <dbReference type="ChEBI" id="CHEBI:15378"/>
        <dbReference type="ChEBI" id="CHEBI:30616"/>
        <dbReference type="ChEBI" id="CHEBI:43474"/>
        <dbReference type="ChEBI" id="CHEBI:57925"/>
        <dbReference type="ChEBI" id="CHEBI:132028"/>
        <dbReference type="ChEBI" id="CHEBI:456216"/>
    </reaction>
    <physiologicalReaction direction="left-to-right" evidence="43">
        <dbReference type="Rhea" id="RHEA:66421"/>
    </physiologicalReaction>
</comment>
<evidence type="ECO:0000256" key="41">
    <source>
        <dbReference type="ARBA" id="ARBA00048665"/>
    </source>
</evidence>
<comment type="catalytic activity">
    <reaction evidence="49">
        <text>taurochenodeoxycholate(in) + glutathione(in) + ATP + H2O = taurochenodeoxycholate(out) + glutathione(out) + ADP + phosphate + H(+)</text>
        <dbReference type="Rhea" id="RHEA:66412"/>
        <dbReference type="ChEBI" id="CHEBI:9407"/>
        <dbReference type="ChEBI" id="CHEBI:15377"/>
        <dbReference type="ChEBI" id="CHEBI:15378"/>
        <dbReference type="ChEBI" id="CHEBI:30616"/>
        <dbReference type="ChEBI" id="CHEBI:43474"/>
        <dbReference type="ChEBI" id="CHEBI:57925"/>
        <dbReference type="ChEBI" id="CHEBI:456216"/>
    </reaction>
    <physiologicalReaction direction="left-to-right" evidence="49">
        <dbReference type="Rhea" id="RHEA:66413"/>
    </physiologicalReaction>
</comment>
<evidence type="ECO:0000256" key="18">
    <source>
        <dbReference type="ARBA" id="ARBA00022840"/>
    </source>
</evidence>
<evidence type="ECO:0000256" key="34">
    <source>
        <dbReference type="ARBA" id="ARBA00034018"/>
    </source>
</evidence>
<keyword evidence="11" id="KW-0813">Transport</keyword>
<feature type="domain" description="ABC transmembrane type-1" evidence="61">
    <location>
        <begin position="93"/>
        <end position="377"/>
    </location>
</feature>